<keyword evidence="2" id="KW-1185">Reference proteome</keyword>
<accession>A0A5E4MBL1</accession>
<protein>
    <submittedName>
        <fullName evidence="1">Uncharacterized protein</fullName>
    </submittedName>
</protein>
<gene>
    <name evidence="1" type="ORF">CINCED_3A020977</name>
</gene>
<reference evidence="1 2" key="1">
    <citation type="submission" date="2019-08" db="EMBL/GenBank/DDBJ databases">
        <authorList>
            <person name="Alioto T."/>
            <person name="Alioto T."/>
            <person name="Gomez Garrido J."/>
        </authorList>
    </citation>
    <scope>NUCLEOTIDE SEQUENCE [LARGE SCALE GENOMIC DNA]</scope>
</reference>
<dbReference type="AlphaFoldDB" id="A0A5E4MBL1"/>
<evidence type="ECO:0000313" key="2">
    <source>
        <dbReference type="Proteomes" id="UP000325440"/>
    </source>
</evidence>
<dbReference type="EMBL" id="CABPRJ010000083">
    <property type="protein sequence ID" value="VVC27302.1"/>
    <property type="molecule type" value="Genomic_DNA"/>
</dbReference>
<sequence length="300" mass="32993">MTRLKIELIPLTNTTLFSTTIRSLGFIYYPQQGGFLPLFFAGIEAASALTGGVSAVASTIIEGKHKRAAEKEQERHNKEMEKIINNVKTLQIGFGLKKNKSIPVRVPAAHRTTRGAMLAEALWSGSHNYFAGLWAVPGARAVVTLKVAVVFLPCRLGIRIQRAFHNLKWEVLIRDMVSLGASDVTRSIIQIYLTDRKAVLSVKGVTAFAVLIRGCPQGVALQIRDRGQTIGRQRKALLSLTGAYRTTSTDALQVVSGQMPLDIKIEWNALVKSFKSKYLSVEQLHESRERLPGLMAGEVG</sequence>
<evidence type="ECO:0000313" key="1">
    <source>
        <dbReference type="EMBL" id="VVC27302.1"/>
    </source>
</evidence>
<dbReference type="OrthoDB" id="6627902at2759"/>
<organism evidence="1 2">
    <name type="scientific">Cinara cedri</name>
    <dbReference type="NCBI Taxonomy" id="506608"/>
    <lineage>
        <taxon>Eukaryota</taxon>
        <taxon>Metazoa</taxon>
        <taxon>Ecdysozoa</taxon>
        <taxon>Arthropoda</taxon>
        <taxon>Hexapoda</taxon>
        <taxon>Insecta</taxon>
        <taxon>Pterygota</taxon>
        <taxon>Neoptera</taxon>
        <taxon>Paraneoptera</taxon>
        <taxon>Hemiptera</taxon>
        <taxon>Sternorrhyncha</taxon>
        <taxon>Aphidomorpha</taxon>
        <taxon>Aphidoidea</taxon>
        <taxon>Aphididae</taxon>
        <taxon>Lachninae</taxon>
        <taxon>Cinara</taxon>
    </lineage>
</organism>
<proteinExistence type="predicted"/>
<dbReference type="Proteomes" id="UP000325440">
    <property type="component" value="Unassembled WGS sequence"/>
</dbReference>
<name>A0A5E4MBL1_9HEMI</name>